<name>A0AAV2BJ27_9ARAC</name>
<proteinExistence type="predicted"/>
<feature type="compositionally biased region" description="Basic and acidic residues" evidence="1">
    <location>
        <begin position="72"/>
        <end position="84"/>
    </location>
</feature>
<organism evidence="3 4">
    <name type="scientific">Larinioides sclopetarius</name>
    <dbReference type="NCBI Taxonomy" id="280406"/>
    <lineage>
        <taxon>Eukaryota</taxon>
        <taxon>Metazoa</taxon>
        <taxon>Ecdysozoa</taxon>
        <taxon>Arthropoda</taxon>
        <taxon>Chelicerata</taxon>
        <taxon>Arachnida</taxon>
        <taxon>Araneae</taxon>
        <taxon>Araneomorphae</taxon>
        <taxon>Entelegynae</taxon>
        <taxon>Araneoidea</taxon>
        <taxon>Araneidae</taxon>
        <taxon>Larinioides</taxon>
    </lineage>
</organism>
<keyword evidence="2" id="KW-0732">Signal</keyword>
<protein>
    <submittedName>
        <fullName evidence="3">Uncharacterized protein</fullName>
    </submittedName>
</protein>
<dbReference type="AlphaFoldDB" id="A0AAV2BJ27"/>
<dbReference type="EMBL" id="CAXIEN010000375">
    <property type="protein sequence ID" value="CAL1295634.1"/>
    <property type="molecule type" value="Genomic_DNA"/>
</dbReference>
<feature type="region of interest" description="Disordered" evidence="1">
    <location>
        <begin position="64"/>
        <end position="87"/>
    </location>
</feature>
<keyword evidence="4" id="KW-1185">Reference proteome</keyword>
<reference evidence="3 4" key="1">
    <citation type="submission" date="2024-04" db="EMBL/GenBank/DDBJ databases">
        <authorList>
            <person name="Rising A."/>
            <person name="Reimegard J."/>
            <person name="Sonavane S."/>
            <person name="Akerstrom W."/>
            <person name="Nylinder S."/>
            <person name="Hedman E."/>
            <person name="Kallberg Y."/>
        </authorList>
    </citation>
    <scope>NUCLEOTIDE SEQUENCE [LARGE SCALE GENOMIC DNA]</scope>
</reference>
<evidence type="ECO:0000256" key="2">
    <source>
        <dbReference type="SAM" id="SignalP"/>
    </source>
</evidence>
<feature type="signal peptide" evidence="2">
    <location>
        <begin position="1"/>
        <end position="25"/>
    </location>
</feature>
<sequence length="201" mass="23012">MFILLQGNCFLLACLTSFFIHSVHGQGPNQNADSFSNHQKAGNDLEQNAASWFGSRVHHNLTNREFTASVSDRSRSMNESKGRNNMEYGPRMITLKQNREMDSKILSSRISNRKKIKRIQKMKSALLNVRKNVSGSWHNIDSSVRKIGFSRGNIEQVNFQSKEYPGMNKISNIPHISKELRSNQDIPVKRNRVFANTFKTI</sequence>
<gene>
    <name evidence="3" type="ORF">LARSCL_LOCUS19378</name>
</gene>
<feature type="non-terminal residue" evidence="3">
    <location>
        <position position="201"/>
    </location>
</feature>
<comment type="caution">
    <text evidence="3">The sequence shown here is derived from an EMBL/GenBank/DDBJ whole genome shotgun (WGS) entry which is preliminary data.</text>
</comment>
<evidence type="ECO:0000313" key="3">
    <source>
        <dbReference type="EMBL" id="CAL1295634.1"/>
    </source>
</evidence>
<dbReference type="Proteomes" id="UP001497382">
    <property type="component" value="Unassembled WGS sequence"/>
</dbReference>
<accession>A0AAV2BJ27</accession>
<evidence type="ECO:0000256" key="1">
    <source>
        <dbReference type="SAM" id="MobiDB-lite"/>
    </source>
</evidence>
<evidence type="ECO:0000313" key="4">
    <source>
        <dbReference type="Proteomes" id="UP001497382"/>
    </source>
</evidence>
<feature type="chain" id="PRO_5043483355" evidence="2">
    <location>
        <begin position="26"/>
        <end position="201"/>
    </location>
</feature>